<dbReference type="EMBL" id="JADCNL010000006">
    <property type="protein sequence ID" value="KAG0476396.1"/>
    <property type="molecule type" value="Genomic_DNA"/>
</dbReference>
<keyword evidence="2" id="KW-1185">Reference proteome</keyword>
<comment type="caution">
    <text evidence="1">The sequence shown here is derived from an EMBL/GenBank/DDBJ whole genome shotgun (WGS) entry which is preliminary data.</text>
</comment>
<evidence type="ECO:0000313" key="2">
    <source>
        <dbReference type="Proteomes" id="UP000636800"/>
    </source>
</evidence>
<sequence length="96" mass="10701">MWAEARIRGAWQAQIWKRWASSGVFSSLLLAAQWNRTCLRERAMMGTVSPVLVRMLANCQADRQLSVARMLIGRSESQCGGAVQELCSGNEDDSLK</sequence>
<reference evidence="1 2" key="1">
    <citation type="journal article" date="2020" name="Nat. Food">
        <title>A phased Vanilla planifolia genome enables genetic improvement of flavour and production.</title>
        <authorList>
            <person name="Hasing T."/>
            <person name="Tang H."/>
            <person name="Brym M."/>
            <person name="Khazi F."/>
            <person name="Huang T."/>
            <person name="Chambers A.H."/>
        </authorList>
    </citation>
    <scope>NUCLEOTIDE SEQUENCE [LARGE SCALE GENOMIC DNA]</scope>
    <source>
        <tissue evidence="1">Leaf</tissue>
    </source>
</reference>
<evidence type="ECO:0000313" key="1">
    <source>
        <dbReference type="EMBL" id="KAG0476396.1"/>
    </source>
</evidence>
<gene>
    <name evidence="1" type="ORF">HPP92_013237</name>
</gene>
<organism evidence="1 2">
    <name type="scientific">Vanilla planifolia</name>
    <name type="common">Vanilla</name>
    <dbReference type="NCBI Taxonomy" id="51239"/>
    <lineage>
        <taxon>Eukaryota</taxon>
        <taxon>Viridiplantae</taxon>
        <taxon>Streptophyta</taxon>
        <taxon>Embryophyta</taxon>
        <taxon>Tracheophyta</taxon>
        <taxon>Spermatophyta</taxon>
        <taxon>Magnoliopsida</taxon>
        <taxon>Liliopsida</taxon>
        <taxon>Asparagales</taxon>
        <taxon>Orchidaceae</taxon>
        <taxon>Vanilloideae</taxon>
        <taxon>Vanilleae</taxon>
        <taxon>Vanilla</taxon>
    </lineage>
</organism>
<dbReference type="OrthoDB" id="784120at2759"/>
<proteinExistence type="predicted"/>
<name>A0A835UYF7_VANPL</name>
<accession>A0A835UYF7</accession>
<dbReference type="Proteomes" id="UP000636800">
    <property type="component" value="Chromosome 6"/>
</dbReference>
<protein>
    <submittedName>
        <fullName evidence="1">Uncharacterized protein</fullName>
    </submittedName>
</protein>
<dbReference type="AlphaFoldDB" id="A0A835UYF7"/>